<dbReference type="SFLD" id="SFLDS00029">
    <property type="entry name" value="Radical_SAM"/>
    <property type="match status" value="1"/>
</dbReference>
<evidence type="ECO:0000256" key="3">
    <source>
        <dbReference type="ARBA" id="ARBA00022723"/>
    </source>
</evidence>
<evidence type="ECO:0000256" key="2">
    <source>
        <dbReference type="ARBA" id="ARBA00022691"/>
    </source>
</evidence>
<dbReference type="InterPro" id="IPR051198">
    <property type="entry name" value="BchE-like"/>
</dbReference>
<dbReference type="GO" id="GO:0003824">
    <property type="term" value="F:catalytic activity"/>
    <property type="evidence" value="ECO:0007669"/>
    <property type="project" value="InterPro"/>
</dbReference>
<dbReference type="Gene3D" id="3.20.20.70">
    <property type="entry name" value="Aldolase class I"/>
    <property type="match status" value="1"/>
</dbReference>
<dbReference type="EMBL" id="MNZM01000001">
    <property type="protein sequence ID" value="OIP86806.1"/>
    <property type="molecule type" value="Genomic_DNA"/>
</dbReference>
<dbReference type="SUPFAM" id="SSF102114">
    <property type="entry name" value="Radical SAM enzymes"/>
    <property type="match status" value="1"/>
</dbReference>
<dbReference type="Pfam" id="PF04055">
    <property type="entry name" value="Radical_SAM"/>
    <property type="match status" value="1"/>
</dbReference>
<gene>
    <name evidence="7" type="ORF">AUK04_00080</name>
</gene>
<dbReference type="GO" id="GO:0031419">
    <property type="term" value="F:cobalamin binding"/>
    <property type="evidence" value="ECO:0007669"/>
    <property type="project" value="InterPro"/>
</dbReference>
<evidence type="ECO:0000256" key="1">
    <source>
        <dbReference type="ARBA" id="ARBA00001966"/>
    </source>
</evidence>
<dbReference type="InterPro" id="IPR013785">
    <property type="entry name" value="Aldolase_TIM"/>
</dbReference>
<dbReference type="PANTHER" id="PTHR43409">
    <property type="entry name" value="ANAEROBIC MAGNESIUM-PROTOPORPHYRIN IX MONOMETHYL ESTER CYCLASE-RELATED"/>
    <property type="match status" value="1"/>
</dbReference>
<dbReference type="SFLD" id="SFLDG01082">
    <property type="entry name" value="B12-binding_domain_containing"/>
    <property type="match status" value="1"/>
</dbReference>
<keyword evidence="3" id="KW-0479">Metal-binding</keyword>
<dbReference type="InterPro" id="IPR036724">
    <property type="entry name" value="Cobalamin-bd_sf"/>
</dbReference>
<feature type="domain" description="Elp3/MiaA/NifB-like radical SAM core" evidence="6">
    <location>
        <begin position="192"/>
        <end position="411"/>
    </location>
</feature>
<dbReference type="InterPro" id="IPR007197">
    <property type="entry name" value="rSAM"/>
</dbReference>
<keyword evidence="4" id="KW-0408">Iron</keyword>
<evidence type="ECO:0000256" key="5">
    <source>
        <dbReference type="ARBA" id="ARBA00023014"/>
    </source>
</evidence>
<dbReference type="SUPFAM" id="SSF52242">
    <property type="entry name" value="Cobalamin (vitamin B12)-binding domain"/>
    <property type="match status" value="1"/>
</dbReference>
<keyword evidence="5" id="KW-0411">Iron-sulfur</keyword>
<dbReference type="Proteomes" id="UP000183758">
    <property type="component" value="Unassembled WGS sequence"/>
</dbReference>
<comment type="caution">
    <text evidence="7">The sequence shown here is derived from an EMBL/GenBank/DDBJ whole genome shotgun (WGS) entry which is preliminary data.</text>
</comment>
<evidence type="ECO:0000313" key="8">
    <source>
        <dbReference type="Proteomes" id="UP000183758"/>
    </source>
</evidence>
<evidence type="ECO:0000313" key="7">
    <source>
        <dbReference type="EMBL" id="OIP86806.1"/>
    </source>
</evidence>
<reference evidence="7 8" key="1">
    <citation type="journal article" date="2016" name="Environ. Microbiol.">
        <title>Genomic resolution of a cold subsurface aquifer community provides metabolic insights for novel microbes adapted to high CO concentrations.</title>
        <authorList>
            <person name="Probst A.J."/>
            <person name="Castelle C.J."/>
            <person name="Singh A."/>
            <person name="Brown C.T."/>
            <person name="Anantharaman K."/>
            <person name="Sharon I."/>
            <person name="Hug L.A."/>
            <person name="Burstein D."/>
            <person name="Emerson J.B."/>
            <person name="Thomas B.C."/>
            <person name="Banfield J.F."/>
        </authorList>
    </citation>
    <scope>NUCLEOTIDE SEQUENCE [LARGE SCALE GENOMIC DNA]</scope>
    <source>
        <strain evidence="7">CG2_30_33_16</strain>
    </source>
</reference>
<accession>A0A1J5I347</accession>
<dbReference type="InterPro" id="IPR006638">
    <property type="entry name" value="Elp3/MiaA/NifB-like_rSAM"/>
</dbReference>
<keyword evidence="2" id="KW-0949">S-adenosyl-L-methionine</keyword>
<name>A0A1J5I347_9BACT</name>
<dbReference type="SMART" id="SM00729">
    <property type="entry name" value="Elp3"/>
    <property type="match status" value="1"/>
</dbReference>
<evidence type="ECO:0000259" key="6">
    <source>
        <dbReference type="SMART" id="SM00729"/>
    </source>
</evidence>
<protein>
    <recommendedName>
        <fullName evidence="6">Elp3/MiaA/NifB-like radical SAM core domain-containing protein</fullName>
    </recommendedName>
</protein>
<dbReference type="GO" id="GO:0051536">
    <property type="term" value="F:iron-sulfur cluster binding"/>
    <property type="evidence" value="ECO:0007669"/>
    <property type="project" value="UniProtKB-KW"/>
</dbReference>
<organism evidence="7 8">
    <name type="scientific">Candidatus Roizmanbacteria bacterium CG2_30_33_16</name>
    <dbReference type="NCBI Taxonomy" id="1805340"/>
    <lineage>
        <taxon>Bacteria</taxon>
        <taxon>Candidatus Roizmaniibacteriota</taxon>
    </lineage>
</organism>
<comment type="cofactor">
    <cofactor evidence="1">
        <name>[4Fe-4S] cluster</name>
        <dbReference type="ChEBI" id="CHEBI:49883"/>
    </cofactor>
</comment>
<proteinExistence type="predicted"/>
<sequence>MSNLEIISQTHTGVAREVDGQLQHPLTISNIALTTPISHDYYPIPLFSLSGEVGRVQPTLHATILARTQYAEEIIAFVRTNHPNILALSAPQGTLRILQETLKKLQEFGPENRPQIILGGSLPTYLPNIFFNEFPDLPLTIIGGWGEVAFANEVKEYSIMNPIPEQKFVIGAYPEHYPRQDGVPKKGEVPFNYARAEATRGCFWGACSYCLRPLNEQQGKWKQYDLADVTAQVGELLRLGYDGYLDFADEEPIGTNIGLFANILDELINLRKKYSKFTFGINMRADHVISSNSERQRQYDEFLQKAKRAGLANVWMGAESYSCSHLEILHKGQHITPLTNLAAAKKIDSYGIKVTQGFIPYHPLSNWQELLEMANFMEPHALFLSKILGAPFGYMRVQYNTPYEHAIRRLEGSTNYKLLGKLDKNMLTYECKYRDPSIGLHAGYMRIFYDWINPYLKQMHVEALKGNRDSQDNLNKLRAIVLQLFLESIKQLEPLKDSLVELKKQQLLILEKYKIEIGNGNFGINTVKFDELIQHHSADYLDKFM</sequence>
<evidence type="ECO:0000256" key="4">
    <source>
        <dbReference type="ARBA" id="ARBA00023004"/>
    </source>
</evidence>
<dbReference type="AlphaFoldDB" id="A0A1J5I347"/>
<dbReference type="GO" id="GO:0046872">
    <property type="term" value="F:metal ion binding"/>
    <property type="evidence" value="ECO:0007669"/>
    <property type="project" value="UniProtKB-KW"/>
</dbReference>
<dbReference type="InterPro" id="IPR058240">
    <property type="entry name" value="rSAM_sf"/>
</dbReference>